<evidence type="ECO:0000313" key="2">
    <source>
        <dbReference type="EMBL" id="CAH1971765.1"/>
    </source>
</evidence>
<dbReference type="EMBL" id="CAKOFQ010006789">
    <property type="protein sequence ID" value="CAH1971765.1"/>
    <property type="molecule type" value="Genomic_DNA"/>
</dbReference>
<accession>A0A9P0P7C1</accession>
<name>A0A9P0P7C1_ACAOB</name>
<keyword evidence="3" id="KW-1185">Reference proteome</keyword>
<feature type="region of interest" description="Disordered" evidence="1">
    <location>
        <begin position="1"/>
        <end position="53"/>
    </location>
</feature>
<reference evidence="2" key="1">
    <citation type="submission" date="2022-03" db="EMBL/GenBank/DDBJ databases">
        <authorList>
            <person name="Sayadi A."/>
        </authorList>
    </citation>
    <scope>NUCLEOTIDE SEQUENCE</scope>
</reference>
<organism evidence="2 3">
    <name type="scientific">Acanthoscelides obtectus</name>
    <name type="common">Bean weevil</name>
    <name type="synonym">Bruchus obtectus</name>
    <dbReference type="NCBI Taxonomy" id="200917"/>
    <lineage>
        <taxon>Eukaryota</taxon>
        <taxon>Metazoa</taxon>
        <taxon>Ecdysozoa</taxon>
        <taxon>Arthropoda</taxon>
        <taxon>Hexapoda</taxon>
        <taxon>Insecta</taxon>
        <taxon>Pterygota</taxon>
        <taxon>Neoptera</taxon>
        <taxon>Endopterygota</taxon>
        <taxon>Coleoptera</taxon>
        <taxon>Polyphaga</taxon>
        <taxon>Cucujiformia</taxon>
        <taxon>Chrysomeloidea</taxon>
        <taxon>Chrysomelidae</taxon>
        <taxon>Bruchinae</taxon>
        <taxon>Bruchini</taxon>
        <taxon>Acanthoscelides</taxon>
    </lineage>
</organism>
<sequence length="53" mass="5882">MDQQSDVNTNDMSSEGPQHQEPMLTMAETQDVRARKKYSSGDNSGAAHNLFLL</sequence>
<comment type="caution">
    <text evidence="2">The sequence shown here is derived from an EMBL/GenBank/DDBJ whole genome shotgun (WGS) entry which is preliminary data.</text>
</comment>
<feature type="compositionally biased region" description="Polar residues" evidence="1">
    <location>
        <begin position="1"/>
        <end position="17"/>
    </location>
</feature>
<protein>
    <submittedName>
        <fullName evidence="2">Uncharacterized protein</fullName>
    </submittedName>
</protein>
<dbReference type="Proteomes" id="UP001152888">
    <property type="component" value="Unassembled WGS sequence"/>
</dbReference>
<gene>
    <name evidence="2" type="ORF">ACAOBT_LOCUS9596</name>
</gene>
<proteinExistence type="predicted"/>
<evidence type="ECO:0000313" key="3">
    <source>
        <dbReference type="Proteomes" id="UP001152888"/>
    </source>
</evidence>
<dbReference type="OrthoDB" id="535992at2759"/>
<evidence type="ECO:0000256" key="1">
    <source>
        <dbReference type="SAM" id="MobiDB-lite"/>
    </source>
</evidence>
<dbReference type="AlphaFoldDB" id="A0A9P0P7C1"/>